<evidence type="ECO:0000259" key="2">
    <source>
        <dbReference type="PROSITE" id="PS50006"/>
    </source>
</evidence>
<feature type="region of interest" description="Disordered" evidence="1">
    <location>
        <begin position="1106"/>
        <end position="1142"/>
    </location>
</feature>
<feature type="region of interest" description="Disordered" evidence="1">
    <location>
        <begin position="524"/>
        <end position="556"/>
    </location>
</feature>
<organism evidence="3 4">
    <name type="scientific">Volvox africanus</name>
    <dbReference type="NCBI Taxonomy" id="51714"/>
    <lineage>
        <taxon>Eukaryota</taxon>
        <taxon>Viridiplantae</taxon>
        <taxon>Chlorophyta</taxon>
        <taxon>core chlorophytes</taxon>
        <taxon>Chlorophyceae</taxon>
        <taxon>CS clade</taxon>
        <taxon>Chlamydomonadales</taxon>
        <taxon>Volvocaceae</taxon>
        <taxon>Volvox</taxon>
    </lineage>
</organism>
<evidence type="ECO:0000313" key="4">
    <source>
        <dbReference type="Proteomes" id="UP000747399"/>
    </source>
</evidence>
<feature type="domain" description="FHA" evidence="2">
    <location>
        <begin position="26"/>
        <end position="82"/>
    </location>
</feature>
<feature type="region of interest" description="Disordered" evidence="1">
    <location>
        <begin position="377"/>
        <end position="398"/>
    </location>
</feature>
<protein>
    <recommendedName>
        <fullName evidence="2">FHA domain-containing protein</fullName>
    </recommendedName>
</protein>
<feature type="region of interest" description="Disordered" evidence="1">
    <location>
        <begin position="810"/>
        <end position="831"/>
    </location>
</feature>
<accession>A0A8J4BET3</accession>
<gene>
    <name evidence="3" type="ORF">Vafri_14350</name>
</gene>
<dbReference type="InterPro" id="IPR000253">
    <property type="entry name" value="FHA_dom"/>
</dbReference>
<dbReference type="PANTHER" id="PTHR23159:SF31">
    <property type="entry name" value="CENTROSOME-ASSOCIATED PROTEIN CEP250 ISOFORM X1"/>
    <property type="match status" value="1"/>
</dbReference>
<feature type="region of interest" description="Disordered" evidence="1">
    <location>
        <begin position="461"/>
        <end position="503"/>
    </location>
</feature>
<sequence length="1507" mass="153806">MPRWRLTPISGLALEITQDVCLNGSLRIGRNVVGPDALTLPPTMTQFSGMHCRVYANLSSGNMQWFVEDTSTNGTFVDGERVVRNTSVRLLEGSRLRLSSPPQETLEFEFVRDDVEDERGDNYSHYSRPQHQQHGLAHQHHVSQYTGPHYPPQFASAAPLIAAAGSGGILQAHLKAQHSHAAYGMNGGVSGGGGGGSGVAAGNGTGGGEGTSVPSNPQVPPINHKRKVGELADDGGDDTAVQLAAPGASAIAPNRSVARRTNNNIPASGAGGGGVTMSYVMSPMGMAGGGTAAAAMAAARQSSAAVPSFYAGHGNMTAPLGSGAGGAGATAEALVHVQAQLRAEKNEKEVLKRQLEALRRECDDASRNLAALREQHARQLDRSANERQMSTSREESLRSMLAAAEARAELVSRQADTAAERARGELGEAETARRQAEREASDTKAQLAASREELERLNAELRTERSDAAAQRAAAAAARRETESVREALAAEQRDKKAEQERAERLQQQVEVEKASAAAARRMAEQHEAEVRAARTQAEDEQRGRRAASEEALSLRSQVEEARRQLAEAHERLSGLQDELAARHHRLSTLSKSHAQAEQLLSGLQQTVAALTHMHSGLSHQYAQAIAAGDAMPQAGGGGSGNVGGAGAGGAGDGPVGQGHGTLCGQQPVGALGPQTEAGCAEEQTGALGLGLADNSEGLRAMMQQSQLGGGGMVPASHLGLGHSLGTLQLHPPSTVPGYGFNGGGPSPARHHSSAAHPHAGGAGMLYGNADPNGLRHGATNLLPTPPNGGHGQVHCHGNAAAQNQTQQLHLMSQHHQQQLGHQSAQQQQYPHQQQASFLMMSQQPQQQQFGQGTQQHQQHTYTGIGSAHGGAGRGAVEATTPGLLQAGLASQPLQRGGFVTPQLPPYTDTAATARGGTQPGNNTLTPLQQPLPASQQLQQQPVGGLGSVMDGIEAGAGTGEGSFPSAHGGGQLLSGSLPHPSQQQQIAAAGVIARDMNGGGGHGGGAPSAASASQQTTPAIVMREAGGGERQDDDLGVGACGGGGRELGVMAGGSRGFEEDEEEGDGYTSRVRTTDRNGSGGRRASLTAAGELAMDVDAAVHSCGVGGSGGDGGGDATPQGQANQNHVSRQRHSQQRQPTTPMVATVLPPQDAMEVVASRGTPCHNVSAEPAVGGTSNGTTAPPEATLSGGGAVPGGAGAARNAVAAWPRLFSRHLTPSKRRNTAVEAADVAADGDISIRDGDGGTPASRPRMFAATECNGGSAAGAGAAAGIRICMAGKSNEGSDAAALVMATTTTLMGQGVREDRERNHSQSELIGFMHGAGGDGGANELGDRAEPQSQELSPQGRAGVCSAVAAPLVREWEQYGLMPQERAGGSLLRGTGSQQPPGLLLGFVEGQRDSLGQIALGGTMAGGSAGGCVRPGLPLPSVAAIEEVGATVPADNKGFGMGPGMLGAVPGAGLRPHASLLAPLPSSEEALEQGLGLCAGAGKGSHIYGLHDLAGNGMSE</sequence>
<feature type="region of interest" description="Disordered" evidence="1">
    <location>
        <begin position="412"/>
        <end position="447"/>
    </location>
</feature>
<feature type="region of interest" description="Disordered" evidence="1">
    <location>
        <begin position="1323"/>
        <end position="1348"/>
    </location>
</feature>
<feature type="compositionally biased region" description="Basic and acidic residues" evidence="1">
    <location>
        <begin position="492"/>
        <end position="503"/>
    </location>
</feature>
<feature type="region of interest" description="Disordered" evidence="1">
    <location>
        <begin position="119"/>
        <end position="146"/>
    </location>
</feature>
<feature type="region of interest" description="Disordered" evidence="1">
    <location>
        <begin position="1053"/>
        <end position="1084"/>
    </location>
</feature>
<evidence type="ECO:0000256" key="1">
    <source>
        <dbReference type="SAM" id="MobiDB-lite"/>
    </source>
</evidence>
<dbReference type="Gene3D" id="2.60.200.20">
    <property type="match status" value="1"/>
</dbReference>
<reference evidence="3" key="1">
    <citation type="journal article" date="2021" name="Proc. Natl. Acad. Sci. U.S.A.">
        <title>Three genomes in the algal genus Volvox reveal the fate of a haploid sex-determining region after a transition to homothallism.</title>
        <authorList>
            <person name="Yamamoto K."/>
            <person name="Hamaji T."/>
            <person name="Kawai-Toyooka H."/>
            <person name="Matsuzaki R."/>
            <person name="Takahashi F."/>
            <person name="Nishimura Y."/>
            <person name="Kawachi M."/>
            <person name="Noguchi H."/>
            <person name="Minakuchi Y."/>
            <person name="Umen J.G."/>
            <person name="Toyoda A."/>
            <person name="Nozaki H."/>
        </authorList>
    </citation>
    <scope>NUCLEOTIDE SEQUENCE</scope>
    <source>
        <strain evidence="3">NIES-3780</strain>
    </source>
</reference>
<feature type="region of interest" description="Disordered" evidence="1">
    <location>
        <begin position="740"/>
        <end position="780"/>
    </location>
</feature>
<evidence type="ECO:0000313" key="3">
    <source>
        <dbReference type="EMBL" id="GIL59616.1"/>
    </source>
</evidence>
<feature type="region of interest" description="Disordered" evidence="1">
    <location>
        <begin position="196"/>
        <end position="221"/>
    </location>
</feature>
<feature type="compositionally biased region" description="Basic and acidic residues" evidence="1">
    <location>
        <begin position="524"/>
        <end position="549"/>
    </location>
</feature>
<dbReference type="PROSITE" id="PS50006">
    <property type="entry name" value="FHA_DOMAIN"/>
    <property type="match status" value="1"/>
</dbReference>
<dbReference type="EMBL" id="BNCO01000035">
    <property type="protein sequence ID" value="GIL59616.1"/>
    <property type="molecule type" value="Genomic_DNA"/>
</dbReference>
<dbReference type="InterPro" id="IPR008984">
    <property type="entry name" value="SMAD_FHA_dom_sf"/>
</dbReference>
<name>A0A8J4BET3_9CHLO</name>
<feature type="compositionally biased region" description="Gly residues" evidence="1">
    <location>
        <begin position="998"/>
        <end position="1007"/>
    </location>
</feature>
<dbReference type="SMART" id="SM00240">
    <property type="entry name" value="FHA"/>
    <property type="match status" value="1"/>
</dbReference>
<comment type="caution">
    <text evidence="3">The sequence shown here is derived from an EMBL/GenBank/DDBJ whole genome shotgun (WGS) entry which is preliminary data.</text>
</comment>
<feature type="compositionally biased region" description="Low complexity" evidence="1">
    <location>
        <begin position="468"/>
        <end position="477"/>
    </location>
</feature>
<feature type="compositionally biased region" description="Basic and acidic residues" evidence="1">
    <location>
        <begin position="418"/>
        <end position="442"/>
    </location>
</feature>
<feature type="region of interest" description="Disordered" evidence="1">
    <location>
        <begin position="944"/>
        <end position="983"/>
    </location>
</feature>
<dbReference type="Proteomes" id="UP000747399">
    <property type="component" value="Unassembled WGS sequence"/>
</dbReference>
<dbReference type="Pfam" id="PF00498">
    <property type="entry name" value="FHA"/>
    <property type="match status" value="1"/>
</dbReference>
<feature type="compositionally biased region" description="Gly residues" evidence="1">
    <location>
        <begin position="196"/>
        <end position="210"/>
    </location>
</feature>
<dbReference type="SUPFAM" id="SSF49879">
    <property type="entry name" value="SMAD/FHA domain"/>
    <property type="match status" value="1"/>
</dbReference>
<keyword evidence="4" id="KW-1185">Reference proteome</keyword>
<proteinExistence type="predicted"/>
<feature type="compositionally biased region" description="Gly residues" evidence="1">
    <location>
        <begin position="1106"/>
        <end position="1116"/>
    </location>
</feature>
<dbReference type="PANTHER" id="PTHR23159">
    <property type="entry name" value="CENTROSOMAL PROTEIN 2"/>
    <property type="match status" value="1"/>
</dbReference>
<feature type="region of interest" description="Disordered" evidence="1">
    <location>
        <begin position="996"/>
        <end position="1018"/>
    </location>
</feature>